<dbReference type="GO" id="GO:0003723">
    <property type="term" value="F:RNA binding"/>
    <property type="evidence" value="ECO:0007669"/>
    <property type="project" value="InterPro"/>
</dbReference>
<dbReference type="GO" id="GO:0005730">
    <property type="term" value="C:nucleolus"/>
    <property type="evidence" value="ECO:0007669"/>
    <property type="project" value="UniProtKB-SubCell"/>
</dbReference>
<proteinExistence type="inferred from homology"/>
<dbReference type="PROSITE" id="PS51366">
    <property type="entry name" value="MI"/>
    <property type="match status" value="1"/>
</dbReference>
<feature type="region of interest" description="Disordered" evidence="4">
    <location>
        <begin position="200"/>
        <end position="267"/>
    </location>
</feature>
<dbReference type="SUPFAM" id="SSF48371">
    <property type="entry name" value="ARM repeat"/>
    <property type="match status" value="1"/>
</dbReference>
<dbReference type="Pfam" id="PF02847">
    <property type="entry name" value="MA3"/>
    <property type="match status" value="1"/>
</dbReference>
<dbReference type="STRING" id="945553.A0A0D2LFJ0"/>
<feature type="region of interest" description="Disordered" evidence="4">
    <location>
        <begin position="1"/>
        <end position="159"/>
    </location>
</feature>
<name>A0A0D2LFJ0_HYPSF</name>
<feature type="compositionally biased region" description="Basic and acidic residues" evidence="4">
    <location>
        <begin position="68"/>
        <end position="87"/>
    </location>
</feature>
<dbReference type="InterPro" id="IPR003891">
    <property type="entry name" value="Initiation_fac_eIF4g_MI"/>
</dbReference>
<reference evidence="7" key="1">
    <citation type="submission" date="2014-04" db="EMBL/GenBank/DDBJ databases">
        <title>Evolutionary Origins and Diversification of the Mycorrhizal Mutualists.</title>
        <authorList>
            <consortium name="DOE Joint Genome Institute"/>
            <consortium name="Mycorrhizal Genomics Consortium"/>
            <person name="Kohler A."/>
            <person name="Kuo A."/>
            <person name="Nagy L.G."/>
            <person name="Floudas D."/>
            <person name="Copeland A."/>
            <person name="Barry K.W."/>
            <person name="Cichocki N."/>
            <person name="Veneault-Fourrey C."/>
            <person name="LaButti K."/>
            <person name="Lindquist E.A."/>
            <person name="Lipzen A."/>
            <person name="Lundell T."/>
            <person name="Morin E."/>
            <person name="Murat C."/>
            <person name="Riley R."/>
            <person name="Ohm R."/>
            <person name="Sun H."/>
            <person name="Tunlid A."/>
            <person name="Henrissat B."/>
            <person name="Grigoriev I.V."/>
            <person name="Hibbett D.S."/>
            <person name="Martin F."/>
        </authorList>
    </citation>
    <scope>NUCLEOTIDE SEQUENCE [LARGE SCALE GENOMIC DNA]</scope>
    <source>
        <strain evidence="7">FD-334 SS-4</strain>
    </source>
</reference>
<protein>
    <recommendedName>
        <fullName evidence="5">MI domain-containing protein</fullName>
    </recommendedName>
</protein>
<evidence type="ECO:0000256" key="4">
    <source>
        <dbReference type="SAM" id="MobiDB-lite"/>
    </source>
</evidence>
<keyword evidence="7" id="KW-1185">Reference proteome</keyword>
<dbReference type="InterPro" id="IPR050781">
    <property type="entry name" value="CWC22_splicing_factor"/>
</dbReference>
<organism evidence="6 7">
    <name type="scientific">Hypholoma sublateritium (strain FD-334 SS-4)</name>
    <dbReference type="NCBI Taxonomy" id="945553"/>
    <lineage>
        <taxon>Eukaryota</taxon>
        <taxon>Fungi</taxon>
        <taxon>Dikarya</taxon>
        <taxon>Basidiomycota</taxon>
        <taxon>Agaricomycotina</taxon>
        <taxon>Agaricomycetes</taxon>
        <taxon>Agaricomycetidae</taxon>
        <taxon>Agaricales</taxon>
        <taxon>Agaricineae</taxon>
        <taxon>Strophariaceae</taxon>
        <taxon>Hypholoma</taxon>
    </lineage>
</organism>
<dbReference type="Gene3D" id="1.25.40.180">
    <property type="match status" value="1"/>
</dbReference>
<keyword evidence="3" id="KW-0539">Nucleus</keyword>
<dbReference type="PANTHER" id="PTHR18034:SF4">
    <property type="entry name" value="NUCLEOLAR MIF4G DOMAIN-CONTAINING PROTEIN 1"/>
    <property type="match status" value="1"/>
</dbReference>
<dbReference type="SMART" id="SM00544">
    <property type="entry name" value="MA3"/>
    <property type="match status" value="1"/>
</dbReference>
<comment type="similarity">
    <text evidence="2">Belongs to the CWC22 family.</text>
</comment>
<dbReference type="EMBL" id="KN817528">
    <property type="protein sequence ID" value="KJA26422.1"/>
    <property type="molecule type" value="Genomic_DNA"/>
</dbReference>
<dbReference type="SMART" id="SM00543">
    <property type="entry name" value="MIF4G"/>
    <property type="match status" value="1"/>
</dbReference>
<dbReference type="InterPro" id="IPR016024">
    <property type="entry name" value="ARM-type_fold"/>
</dbReference>
<feature type="compositionally biased region" description="Polar residues" evidence="4">
    <location>
        <begin position="107"/>
        <end position="123"/>
    </location>
</feature>
<dbReference type="GO" id="GO:0042274">
    <property type="term" value="P:ribosomal small subunit biogenesis"/>
    <property type="evidence" value="ECO:0007669"/>
    <property type="project" value="TreeGrafter"/>
</dbReference>
<evidence type="ECO:0000256" key="1">
    <source>
        <dbReference type="ARBA" id="ARBA00004604"/>
    </source>
</evidence>
<evidence type="ECO:0000313" key="6">
    <source>
        <dbReference type="EMBL" id="KJA26422.1"/>
    </source>
</evidence>
<gene>
    <name evidence="6" type="ORF">HYPSUDRAFT_181286</name>
</gene>
<dbReference type="OrthoDB" id="361797at2759"/>
<evidence type="ECO:0000256" key="3">
    <source>
        <dbReference type="ARBA" id="ARBA00023242"/>
    </source>
</evidence>
<evidence type="ECO:0000256" key="2">
    <source>
        <dbReference type="ARBA" id="ARBA00006856"/>
    </source>
</evidence>
<evidence type="ECO:0000313" key="7">
    <source>
        <dbReference type="Proteomes" id="UP000054270"/>
    </source>
</evidence>
<dbReference type="OMA" id="KLACKQR"/>
<feature type="compositionally biased region" description="Basic and acidic residues" evidence="4">
    <location>
        <begin position="39"/>
        <end position="58"/>
    </location>
</feature>
<dbReference type="PANTHER" id="PTHR18034">
    <property type="entry name" value="CELL CYCLE CONTROL PROTEIN CWF22-RELATED"/>
    <property type="match status" value="1"/>
</dbReference>
<feature type="compositionally biased region" description="Polar residues" evidence="4">
    <location>
        <begin position="9"/>
        <end position="30"/>
    </location>
</feature>
<evidence type="ECO:0000259" key="5">
    <source>
        <dbReference type="PROSITE" id="PS51366"/>
    </source>
</evidence>
<sequence length="837" mass="94081">MAIRKKTSTTRLPQSLQQQIEDATANNHPQNNRHQRPGSRKEARKQDRNAQKLKKAEHFSQNLNTRKRGADAEHADSPQRKKSRQCDATEPLASKQSVNTPPAPQANPKTPTVIPFNQKTVLQLASKKPARKIPVVPERSHQKSSAPLPKDAQEQKEDAYIAYLEAQLGMGKPGKRKNKKEEEDGLDDLMDWADSFVAPKTQYPPQVDSESSQAEDESEHDSSEENDSEEEWHGIAHVGSEPDDETAAEISNEEKTETTKPTLTGAYVPPHLRKAQDKNTESIQKLTRQLKGLLNRMSEQNISSIVDSCEEVYREYRRNDVTSTLTTLIIDGISSHSSLLDSYVVLYAAFVGSLHKVVGIEFAAHFVQTTVLAYEQQYGNMSSAVNVTEQDGKECSNLLVLISELYNFQVVSSVLVFDIIRSLLNGDLTEFNVELLLKIVRNSGHQLRQDDPSALKDIIQIVQSRVSTNNDEPSSRTRFMIETLTNLKNNKLKRNATQNQGGAAVERMKKFLTNLTKSRHVLAHEPLRVSLEDLHSAETKGKWWLVGAAWGGDPLVDKQAEFSKPVAQKVEVEVASSESADLLKLARTHGMNTDIRRGIFVVLMSSDDYVDACERLSQLKLTEVQQREIIRVLLHCCGNERLYNPYYTLVCQQLCRTSHSYKITLQFSLWDFLRDLGEKTVGGAAVITNVDENDDFELISISDSRLQNVARAYAWWIAKDCVTLLILKPVDFTALKPKTQEFLRELFSYIFVNSQRSIPIVNTDLSGMTFTRSRTAIEEIFVKATRVQALAMGLVYFMTTMAKDRSGVDGEFAKFVRWAAGVAIDTLRTAVDSMPLP</sequence>
<feature type="domain" description="MI" evidence="5">
    <location>
        <begin position="594"/>
        <end position="732"/>
    </location>
</feature>
<accession>A0A0D2LFJ0</accession>
<dbReference type="AlphaFoldDB" id="A0A0D2LFJ0"/>
<dbReference type="Pfam" id="PF02854">
    <property type="entry name" value="MIF4G"/>
    <property type="match status" value="1"/>
</dbReference>
<feature type="compositionally biased region" description="Acidic residues" evidence="4">
    <location>
        <begin position="213"/>
        <end position="230"/>
    </location>
</feature>
<dbReference type="Proteomes" id="UP000054270">
    <property type="component" value="Unassembled WGS sequence"/>
</dbReference>
<dbReference type="InterPro" id="IPR003890">
    <property type="entry name" value="MIF4G-like_typ-3"/>
</dbReference>
<comment type="subcellular location">
    <subcellularLocation>
        <location evidence="1">Nucleus</location>
        <location evidence="1">Nucleolus</location>
    </subcellularLocation>
</comment>